<comment type="function">
    <text evidence="10">Cell wall formation. Catalyzes the transfer of a GlcNAc subunit on undecaprenyl-pyrophosphoryl-MurNAc-pentapeptide (lipid intermediate I) to form undecaprenyl-pyrophosphoryl-MurNAc-(pentapeptide)GlcNAc (lipid intermediate II).</text>
</comment>
<keyword evidence="7 10" id="KW-0472">Membrane</keyword>
<dbReference type="InterPro" id="IPR007235">
    <property type="entry name" value="Glyco_trans_28_C"/>
</dbReference>
<dbReference type="InterPro" id="IPR004276">
    <property type="entry name" value="GlycoTrans_28_N"/>
</dbReference>
<accession>A0A328BFB9</accession>
<dbReference type="SUPFAM" id="SSF53756">
    <property type="entry name" value="UDP-Glycosyltransferase/glycogen phosphorylase"/>
    <property type="match status" value="1"/>
</dbReference>
<keyword evidence="5 10" id="KW-0133">Cell shape</keyword>
<dbReference type="EC" id="2.4.1.227" evidence="10"/>
<feature type="binding site" evidence="10">
    <location>
        <begin position="25"/>
        <end position="27"/>
    </location>
    <ligand>
        <name>UDP-N-acetyl-alpha-D-glucosamine</name>
        <dbReference type="ChEBI" id="CHEBI:57705"/>
    </ligand>
</feature>
<evidence type="ECO:0000256" key="7">
    <source>
        <dbReference type="ARBA" id="ARBA00023136"/>
    </source>
</evidence>
<dbReference type="EMBL" id="QHKM01000004">
    <property type="protein sequence ID" value="RAK66102.1"/>
    <property type="molecule type" value="Genomic_DNA"/>
</dbReference>
<feature type="binding site" evidence="10">
    <location>
        <position position="264"/>
    </location>
    <ligand>
        <name>UDP-N-acetyl-alpha-D-glucosamine</name>
        <dbReference type="ChEBI" id="CHEBI:57705"/>
    </ligand>
</feature>
<keyword evidence="3 10" id="KW-0328">Glycosyltransferase</keyword>
<feature type="binding site" evidence="10">
    <location>
        <position position="210"/>
    </location>
    <ligand>
        <name>UDP-N-acetyl-alpha-D-glucosamine</name>
        <dbReference type="ChEBI" id="CHEBI:57705"/>
    </ligand>
</feature>
<dbReference type="OrthoDB" id="9808936at2"/>
<evidence type="ECO:0000256" key="6">
    <source>
        <dbReference type="ARBA" id="ARBA00022984"/>
    </source>
</evidence>
<dbReference type="HAMAP" id="MF_00033">
    <property type="entry name" value="MurG"/>
    <property type="match status" value="1"/>
</dbReference>
<name>A0A328BFB9_9BACT</name>
<feature type="binding site" evidence="10">
    <location>
        <begin position="283"/>
        <end position="288"/>
    </location>
    <ligand>
        <name>UDP-N-acetyl-alpha-D-glucosamine</name>
        <dbReference type="ChEBI" id="CHEBI:57705"/>
    </ligand>
</feature>
<evidence type="ECO:0000256" key="3">
    <source>
        <dbReference type="ARBA" id="ARBA00022676"/>
    </source>
</evidence>
<comment type="pathway">
    <text evidence="10">Cell wall biogenesis; peptidoglycan biosynthesis.</text>
</comment>
<dbReference type="AlphaFoldDB" id="A0A328BFB9"/>
<feature type="domain" description="Glycosyltransferase family 28 N-terminal" evidence="11">
    <location>
        <begin position="18"/>
        <end position="157"/>
    </location>
</feature>
<dbReference type="InterPro" id="IPR006009">
    <property type="entry name" value="GlcNAc_MurG"/>
</dbReference>
<keyword evidence="9 10" id="KW-0961">Cell wall biogenesis/degradation</keyword>
<keyword evidence="4 10" id="KW-0808">Transferase</keyword>
<reference evidence="14" key="1">
    <citation type="submission" date="2018-05" db="EMBL/GenBank/DDBJ databases">
        <authorList>
            <person name="Nie L."/>
        </authorList>
    </citation>
    <scope>NUCLEOTIDE SEQUENCE [LARGE SCALE GENOMIC DNA]</scope>
    <source>
        <strain evidence="14">NL</strain>
    </source>
</reference>
<feature type="binding site" evidence="10">
    <location>
        <position position="180"/>
    </location>
    <ligand>
        <name>UDP-N-acetyl-alpha-D-glucosamine</name>
        <dbReference type="ChEBI" id="CHEBI:57705"/>
    </ligand>
</feature>
<feature type="domain" description="Glycosyl transferase family 28 C-terminal" evidence="12">
    <location>
        <begin position="203"/>
        <end position="354"/>
    </location>
</feature>
<evidence type="ECO:0000256" key="5">
    <source>
        <dbReference type="ARBA" id="ARBA00022960"/>
    </source>
</evidence>
<sequence length="384" mass="41286">MPESAFHIEPNPTASCRVIISGGGTGGHIFPAVAIANELQRRRPDADILFVGANGRMEMTRVPEAGYRIVGLNISGLQRRLTPENLLFPLKVFQSVRKAGKLVESFRPDAVVGVGGYASAPVLLAATSRAVPALIQEQNSYAGLVNKLLARRVDKICVAYEGMEQFFPADRLVLTGNPVRSEIAGGDRAEALKFFGLDPNKPVLLVIGGSLGARTLNQATAAALPRLQQAGVQLLWQTGKLYFPTAEQQAADYQGANLHALEFIKRMDLAYAAADVVISRAGALSVSELCLTAKPCVLVPSPNVAEDHQTKNARALSTRNAALLVTDAEAADKLYDVALDLLSDPTRQAELRRNIQPLARPAATITIVDELEALIDRQRAKQAR</sequence>
<dbReference type="Gene3D" id="3.40.50.2000">
    <property type="entry name" value="Glycogen Phosphorylase B"/>
    <property type="match status" value="2"/>
</dbReference>
<comment type="catalytic activity">
    <reaction evidence="10">
        <text>di-trans,octa-cis-undecaprenyl diphospho-N-acetyl-alpha-D-muramoyl-L-alanyl-D-glutamyl-meso-2,6-diaminopimeloyl-D-alanyl-D-alanine + UDP-N-acetyl-alpha-D-glucosamine = di-trans,octa-cis-undecaprenyl diphospho-[N-acetyl-alpha-D-glucosaminyl-(1-&gt;4)]-N-acetyl-alpha-D-muramoyl-L-alanyl-D-glutamyl-meso-2,6-diaminopimeloyl-D-alanyl-D-alanine + UDP + H(+)</text>
        <dbReference type="Rhea" id="RHEA:31227"/>
        <dbReference type="ChEBI" id="CHEBI:15378"/>
        <dbReference type="ChEBI" id="CHEBI:57705"/>
        <dbReference type="ChEBI" id="CHEBI:58223"/>
        <dbReference type="ChEBI" id="CHEBI:61387"/>
        <dbReference type="ChEBI" id="CHEBI:61388"/>
        <dbReference type="EC" id="2.4.1.227"/>
    </reaction>
</comment>
<dbReference type="GO" id="GO:0008360">
    <property type="term" value="P:regulation of cell shape"/>
    <property type="evidence" value="ECO:0007669"/>
    <property type="project" value="UniProtKB-KW"/>
</dbReference>
<dbReference type="UniPathway" id="UPA00219"/>
<gene>
    <name evidence="10 13" type="primary">murG</name>
    <name evidence="13" type="ORF">DLM85_15505</name>
</gene>
<comment type="similarity">
    <text evidence="10">Belongs to the glycosyltransferase 28 family. MurG subfamily.</text>
</comment>
<feature type="binding site" evidence="10">
    <location>
        <position position="309"/>
    </location>
    <ligand>
        <name>UDP-N-acetyl-alpha-D-glucosamine</name>
        <dbReference type="ChEBI" id="CHEBI:57705"/>
    </ligand>
</feature>
<evidence type="ECO:0000256" key="8">
    <source>
        <dbReference type="ARBA" id="ARBA00023306"/>
    </source>
</evidence>
<keyword evidence="14" id="KW-1185">Reference proteome</keyword>
<dbReference type="Pfam" id="PF04101">
    <property type="entry name" value="Glyco_tran_28_C"/>
    <property type="match status" value="1"/>
</dbReference>
<organism evidence="13 14">
    <name type="scientific">Hymenobacter edaphi</name>
    <dbReference type="NCBI Taxonomy" id="2211146"/>
    <lineage>
        <taxon>Bacteria</taxon>
        <taxon>Pseudomonadati</taxon>
        <taxon>Bacteroidota</taxon>
        <taxon>Cytophagia</taxon>
        <taxon>Cytophagales</taxon>
        <taxon>Hymenobacteraceae</taxon>
        <taxon>Hymenobacter</taxon>
    </lineage>
</organism>
<dbReference type="Pfam" id="PF03033">
    <property type="entry name" value="Glyco_transf_28"/>
    <property type="match status" value="1"/>
</dbReference>
<dbReference type="GO" id="GO:0071555">
    <property type="term" value="P:cell wall organization"/>
    <property type="evidence" value="ECO:0007669"/>
    <property type="project" value="UniProtKB-KW"/>
</dbReference>
<proteinExistence type="inferred from homology"/>
<dbReference type="CDD" id="cd03785">
    <property type="entry name" value="GT28_MurG"/>
    <property type="match status" value="1"/>
</dbReference>
<evidence type="ECO:0000256" key="9">
    <source>
        <dbReference type="ARBA" id="ARBA00023316"/>
    </source>
</evidence>
<dbReference type="PANTHER" id="PTHR21015:SF22">
    <property type="entry name" value="GLYCOSYLTRANSFERASE"/>
    <property type="match status" value="1"/>
</dbReference>
<dbReference type="GO" id="GO:0009252">
    <property type="term" value="P:peptidoglycan biosynthetic process"/>
    <property type="evidence" value="ECO:0007669"/>
    <property type="project" value="UniProtKB-UniRule"/>
</dbReference>
<evidence type="ECO:0000313" key="13">
    <source>
        <dbReference type="EMBL" id="RAK66102.1"/>
    </source>
</evidence>
<dbReference type="Proteomes" id="UP000248553">
    <property type="component" value="Unassembled WGS sequence"/>
</dbReference>
<dbReference type="GO" id="GO:0051991">
    <property type="term" value="F:UDP-N-acetyl-D-glucosamine:N-acetylmuramoyl-L-alanyl-D-glutamyl-meso-2,6-diaminopimelyl-D-alanyl-D-alanine-diphosphoundecaprenol 4-beta-N-acetylglucosaminlytransferase activity"/>
    <property type="evidence" value="ECO:0007669"/>
    <property type="project" value="RHEA"/>
</dbReference>
<evidence type="ECO:0000313" key="14">
    <source>
        <dbReference type="Proteomes" id="UP000248553"/>
    </source>
</evidence>
<evidence type="ECO:0000259" key="12">
    <source>
        <dbReference type="Pfam" id="PF04101"/>
    </source>
</evidence>
<evidence type="ECO:0000256" key="4">
    <source>
        <dbReference type="ARBA" id="ARBA00022679"/>
    </source>
</evidence>
<dbReference type="GO" id="GO:0051301">
    <property type="term" value="P:cell division"/>
    <property type="evidence" value="ECO:0007669"/>
    <property type="project" value="UniProtKB-KW"/>
</dbReference>
<keyword evidence="1 10" id="KW-1003">Cell membrane</keyword>
<protein>
    <recommendedName>
        <fullName evidence="10">UDP-N-acetylglucosamine--N-acetylmuramyl-(pentapeptide) pyrophosphoryl-undecaprenol N-acetylglucosamine transferase</fullName>
        <ecNumber evidence="10">2.4.1.227</ecNumber>
    </recommendedName>
    <alternativeName>
        <fullName evidence="10">Undecaprenyl-PP-MurNAc-pentapeptide-UDPGlcNAc GlcNAc transferase</fullName>
    </alternativeName>
</protein>
<keyword evidence="8 10" id="KW-0131">Cell cycle</keyword>
<evidence type="ECO:0000256" key="10">
    <source>
        <dbReference type="HAMAP-Rule" id="MF_00033"/>
    </source>
</evidence>
<comment type="caution">
    <text evidence="13">The sequence shown here is derived from an EMBL/GenBank/DDBJ whole genome shotgun (WGS) entry which is preliminary data.</text>
</comment>
<dbReference type="GO" id="GO:0005975">
    <property type="term" value="P:carbohydrate metabolic process"/>
    <property type="evidence" value="ECO:0007669"/>
    <property type="project" value="InterPro"/>
</dbReference>
<evidence type="ECO:0000256" key="2">
    <source>
        <dbReference type="ARBA" id="ARBA00022618"/>
    </source>
</evidence>
<keyword evidence="6 10" id="KW-0573">Peptidoglycan synthesis</keyword>
<dbReference type="RefSeq" id="WP_111479012.1">
    <property type="nucleotide sequence ID" value="NZ_QHKM01000004.1"/>
</dbReference>
<keyword evidence="2 10" id="KW-0132">Cell division</keyword>
<dbReference type="NCBIfam" id="TIGR01133">
    <property type="entry name" value="murG"/>
    <property type="match status" value="1"/>
</dbReference>
<comment type="subcellular location">
    <subcellularLocation>
        <location evidence="10">Cell membrane</location>
        <topology evidence="10">Peripheral membrane protein</topology>
        <orientation evidence="10">Cytoplasmic side</orientation>
    </subcellularLocation>
</comment>
<evidence type="ECO:0000256" key="1">
    <source>
        <dbReference type="ARBA" id="ARBA00022475"/>
    </source>
</evidence>
<feature type="binding site" evidence="10">
    <location>
        <position position="139"/>
    </location>
    <ligand>
        <name>UDP-N-acetyl-alpha-D-glucosamine</name>
        <dbReference type="ChEBI" id="CHEBI:57705"/>
    </ligand>
</feature>
<dbReference type="PANTHER" id="PTHR21015">
    <property type="entry name" value="UDP-N-ACETYLGLUCOSAMINE--N-ACETYLMURAMYL-(PENTAPEPTIDE) PYROPHOSPHORYL-UNDECAPRENOL N-ACETYLGLUCOSAMINE TRANSFERASE 1"/>
    <property type="match status" value="1"/>
</dbReference>
<dbReference type="GO" id="GO:0050511">
    <property type="term" value="F:undecaprenyldiphospho-muramoylpentapeptide beta-N-acetylglucosaminyltransferase activity"/>
    <property type="evidence" value="ECO:0007669"/>
    <property type="project" value="UniProtKB-UniRule"/>
</dbReference>
<dbReference type="GO" id="GO:0005886">
    <property type="term" value="C:plasma membrane"/>
    <property type="evidence" value="ECO:0007669"/>
    <property type="project" value="UniProtKB-SubCell"/>
</dbReference>
<evidence type="ECO:0000259" key="11">
    <source>
        <dbReference type="Pfam" id="PF03033"/>
    </source>
</evidence>